<reference evidence="1 2" key="2">
    <citation type="journal article" date="2022" name="Mol. Ecol. Resour.">
        <title>The genomes of chicory, endive, great burdock and yacon provide insights into Asteraceae paleo-polyploidization history and plant inulin production.</title>
        <authorList>
            <person name="Fan W."/>
            <person name="Wang S."/>
            <person name="Wang H."/>
            <person name="Wang A."/>
            <person name="Jiang F."/>
            <person name="Liu H."/>
            <person name="Zhao H."/>
            <person name="Xu D."/>
            <person name="Zhang Y."/>
        </authorList>
    </citation>
    <scope>NUCLEOTIDE SEQUENCE [LARGE SCALE GENOMIC DNA]</scope>
    <source>
        <strain evidence="2">cv. Punajuju</strain>
        <tissue evidence="1">Leaves</tissue>
    </source>
</reference>
<keyword evidence="2" id="KW-1185">Reference proteome</keyword>
<dbReference type="EMBL" id="CM042011">
    <property type="protein sequence ID" value="KAI3764679.1"/>
    <property type="molecule type" value="Genomic_DNA"/>
</dbReference>
<accession>A0ACB9F053</accession>
<sequence>MKMVFDSWEIVANNKYKMVEKACINLHNCDFEGLKEWFFGKAMKQRCYYMQRLFRPSSIERASVMGLRVTKSVKDYPHGTPVFISMDVTGKKRNLKLDGIIRTVITLGCNRCCGSAS</sequence>
<organism evidence="1 2">
    <name type="scientific">Cichorium intybus</name>
    <name type="common">Chicory</name>
    <dbReference type="NCBI Taxonomy" id="13427"/>
    <lineage>
        <taxon>Eukaryota</taxon>
        <taxon>Viridiplantae</taxon>
        <taxon>Streptophyta</taxon>
        <taxon>Embryophyta</taxon>
        <taxon>Tracheophyta</taxon>
        <taxon>Spermatophyta</taxon>
        <taxon>Magnoliopsida</taxon>
        <taxon>eudicotyledons</taxon>
        <taxon>Gunneridae</taxon>
        <taxon>Pentapetalae</taxon>
        <taxon>asterids</taxon>
        <taxon>campanulids</taxon>
        <taxon>Asterales</taxon>
        <taxon>Asteraceae</taxon>
        <taxon>Cichorioideae</taxon>
        <taxon>Cichorieae</taxon>
        <taxon>Cichoriinae</taxon>
        <taxon>Cichorium</taxon>
    </lineage>
</organism>
<name>A0ACB9F053_CICIN</name>
<evidence type="ECO:0000313" key="1">
    <source>
        <dbReference type="EMBL" id="KAI3764679.1"/>
    </source>
</evidence>
<proteinExistence type="predicted"/>
<evidence type="ECO:0000313" key="2">
    <source>
        <dbReference type="Proteomes" id="UP001055811"/>
    </source>
</evidence>
<dbReference type="Proteomes" id="UP001055811">
    <property type="component" value="Linkage Group LG03"/>
</dbReference>
<reference evidence="2" key="1">
    <citation type="journal article" date="2022" name="Mol. Ecol. Resour.">
        <title>The genomes of chicory, endive, great burdock and yacon provide insights into Asteraceae palaeo-polyploidization history and plant inulin production.</title>
        <authorList>
            <person name="Fan W."/>
            <person name="Wang S."/>
            <person name="Wang H."/>
            <person name="Wang A."/>
            <person name="Jiang F."/>
            <person name="Liu H."/>
            <person name="Zhao H."/>
            <person name="Xu D."/>
            <person name="Zhang Y."/>
        </authorList>
    </citation>
    <scope>NUCLEOTIDE SEQUENCE [LARGE SCALE GENOMIC DNA]</scope>
    <source>
        <strain evidence="2">cv. Punajuju</strain>
    </source>
</reference>
<gene>
    <name evidence="1" type="ORF">L2E82_14690</name>
</gene>
<protein>
    <submittedName>
        <fullName evidence="1">Uncharacterized protein</fullName>
    </submittedName>
</protein>
<comment type="caution">
    <text evidence="1">The sequence shown here is derived from an EMBL/GenBank/DDBJ whole genome shotgun (WGS) entry which is preliminary data.</text>
</comment>